<dbReference type="InterPro" id="IPR011009">
    <property type="entry name" value="Kinase-like_dom_sf"/>
</dbReference>
<protein>
    <submittedName>
        <fullName evidence="8">Atypical kinase COQ8B, mitochondrial</fullName>
    </submittedName>
</protein>
<keyword evidence="5" id="KW-0067">ATP-binding</keyword>
<evidence type="ECO:0000259" key="7">
    <source>
        <dbReference type="Pfam" id="PF03109"/>
    </source>
</evidence>
<feature type="compositionally biased region" description="Basic and acidic residues" evidence="6">
    <location>
        <begin position="171"/>
        <end position="187"/>
    </location>
</feature>
<sequence length="651" mass="74187">MGHKSFLTMSASRGTDATRVLRGAQMVFDEIFKANELNCKRNMKNCSITTAFKDVTVQFADKLGASKLTPENITKEVSERSAMVFEGLRNVIIMTLQQNNQFEENIQTNPIDLIPIDQVPHEGQALNGPFKVPSDVLKKHCFYGSCTRDLVIDPLKPNIIGQKLYYSSIEEESKQRATDKSKNEMKEKRKPTVNKNTKPKQQLSGSAKQRTVPSSHIGRMLSFGGLAAGIGIGAVTEMTKRTLGVSKSTKKEEGGYMESAFISPENAERIANTLCEVRGAALKIGQILSIQDNNLLSPQLQKAFERVRQSADFMPTWQLEKVLAKELGTNWKERFQTFNLKPFAAASIGQVHEATIHDGTRVAVKVQYPGVADSIKSDIDNLVGVMKVWNMFPEGMFIDNIVKVANKELSNEVDYIREAECTRKFRELLEPYNDYYVPKVIDEVSTKRIFTSELIEGIPLDKCDYMDQDTRNNLCFLVLQLCLKELFEFAYMQTDPNWANFFYNERTKQLILLDFGATRSFDQKFLSDYLRIIKAAADNDRKLVLNFSKEMGFLTGYESKAMEEAHVDMVMIMGEVFQYDGEYDFGSQNSTKRIQSLLPIILHQRLAPPPEEIYSIHRKLSGIFLLCSKLKAKFMCRKLFFDTYEQFKHKY</sequence>
<evidence type="ECO:0000256" key="2">
    <source>
        <dbReference type="ARBA" id="ARBA00009670"/>
    </source>
</evidence>
<dbReference type="InterPro" id="IPR004147">
    <property type="entry name" value="ABC1_dom"/>
</dbReference>
<proteinExistence type="inferred from homology"/>
<comment type="pathway">
    <text evidence="1">Cofactor biosynthesis; ubiquinone biosynthesis.</text>
</comment>
<dbReference type="InterPro" id="IPR034646">
    <property type="entry name" value="ADCK3_dom"/>
</dbReference>
<dbReference type="SUPFAM" id="SSF56112">
    <property type="entry name" value="Protein kinase-like (PK-like)"/>
    <property type="match status" value="1"/>
</dbReference>
<name>A0A6G0Z183_APHCR</name>
<evidence type="ECO:0000256" key="4">
    <source>
        <dbReference type="ARBA" id="ARBA00022741"/>
    </source>
</evidence>
<reference evidence="8 9" key="1">
    <citation type="submission" date="2019-08" db="EMBL/GenBank/DDBJ databases">
        <title>Whole genome of Aphis craccivora.</title>
        <authorList>
            <person name="Voronova N.V."/>
            <person name="Shulinski R.S."/>
            <person name="Bandarenka Y.V."/>
            <person name="Zhorov D.G."/>
            <person name="Warner D."/>
        </authorList>
    </citation>
    <scope>NUCLEOTIDE SEQUENCE [LARGE SCALE GENOMIC DNA]</scope>
    <source>
        <strain evidence="8">180601</strain>
        <tissue evidence="8">Whole Body</tissue>
    </source>
</reference>
<evidence type="ECO:0000256" key="3">
    <source>
        <dbReference type="ARBA" id="ARBA00022679"/>
    </source>
</evidence>
<dbReference type="PANTHER" id="PTHR43851:SF3">
    <property type="entry name" value="COENZYME Q8"/>
    <property type="match status" value="1"/>
</dbReference>
<evidence type="ECO:0000256" key="6">
    <source>
        <dbReference type="SAM" id="MobiDB-lite"/>
    </source>
</evidence>
<evidence type="ECO:0000256" key="1">
    <source>
        <dbReference type="ARBA" id="ARBA00004749"/>
    </source>
</evidence>
<dbReference type="GO" id="GO:0005524">
    <property type="term" value="F:ATP binding"/>
    <property type="evidence" value="ECO:0007669"/>
    <property type="project" value="UniProtKB-KW"/>
</dbReference>
<feature type="compositionally biased region" description="Polar residues" evidence="6">
    <location>
        <begin position="193"/>
        <end position="214"/>
    </location>
</feature>
<organism evidence="8 9">
    <name type="scientific">Aphis craccivora</name>
    <name type="common">Cowpea aphid</name>
    <dbReference type="NCBI Taxonomy" id="307492"/>
    <lineage>
        <taxon>Eukaryota</taxon>
        <taxon>Metazoa</taxon>
        <taxon>Ecdysozoa</taxon>
        <taxon>Arthropoda</taxon>
        <taxon>Hexapoda</taxon>
        <taxon>Insecta</taxon>
        <taxon>Pterygota</taxon>
        <taxon>Neoptera</taxon>
        <taxon>Paraneoptera</taxon>
        <taxon>Hemiptera</taxon>
        <taxon>Sternorrhyncha</taxon>
        <taxon>Aphidomorpha</taxon>
        <taxon>Aphidoidea</taxon>
        <taxon>Aphididae</taxon>
        <taxon>Aphidini</taxon>
        <taxon>Aphis</taxon>
        <taxon>Aphis</taxon>
    </lineage>
</organism>
<evidence type="ECO:0000313" key="9">
    <source>
        <dbReference type="Proteomes" id="UP000478052"/>
    </source>
</evidence>
<feature type="domain" description="ABC1 atypical kinase-like" evidence="7">
    <location>
        <begin position="307"/>
        <end position="546"/>
    </location>
</feature>
<comment type="caution">
    <text evidence="8">The sequence shown here is derived from an EMBL/GenBank/DDBJ whole genome shotgun (WGS) entry which is preliminary data.</text>
</comment>
<evidence type="ECO:0000256" key="5">
    <source>
        <dbReference type="ARBA" id="ARBA00022840"/>
    </source>
</evidence>
<dbReference type="InterPro" id="IPR051409">
    <property type="entry name" value="Atypical_kinase_ADCK"/>
</dbReference>
<dbReference type="GO" id="GO:0006744">
    <property type="term" value="P:ubiquinone biosynthetic process"/>
    <property type="evidence" value="ECO:0007669"/>
    <property type="project" value="TreeGrafter"/>
</dbReference>
<dbReference type="OrthoDB" id="201153at2759"/>
<feature type="region of interest" description="Disordered" evidence="6">
    <location>
        <begin position="171"/>
        <end position="214"/>
    </location>
</feature>
<dbReference type="EMBL" id="VUJU01001711">
    <property type="protein sequence ID" value="KAF0764141.1"/>
    <property type="molecule type" value="Genomic_DNA"/>
</dbReference>
<keyword evidence="4" id="KW-0547">Nucleotide-binding</keyword>
<dbReference type="Proteomes" id="UP000478052">
    <property type="component" value="Unassembled WGS sequence"/>
</dbReference>
<gene>
    <name evidence="8" type="ORF">FWK35_00011096</name>
</gene>
<dbReference type="AlphaFoldDB" id="A0A6G0Z183"/>
<dbReference type="CDD" id="cd13970">
    <property type="entry name" value="ABC1_ADCK3"/>
    <property type="match status" value="1"/>
</dbReference>
<evidence type="ECO:0000313" key="8">
    <source>
        <dbReference type="EMBL" id="KAF0764141.1"/>
    </source>
</evidence>
<dbReference type="Pfam" id="PF03109">
    <property type="entry name" value="ABC1"/>
    <property type="match status" value="1"/>
</dbReference>
<accession>A0A6G0Z183</accession>
<keyword evidence="3" id="KW-0808">Transferase</keyword>
<comment type="similarity">
    <text evidence="2">Belongs to the protein kinase superfamily. ADCK protein kinase family.</text>
</comment>
<keyword evidence="9" id="KW-1185">Reference proteome</keyword>
<dbReference type="PANTHER" id="PTHR43851">
    <property type="match status" value="1"/>
</dbReference>
<keyword evidence="8" id="KW-0418">Kinase</keyword>
<dbReference type="GO" id="GO:0016301">
    <property type="term" value="F:kinase activity"/>
    <property type="evidence" value="ECO:0007669"/>
    <property type="project" value="UniProtKB-KW"/>
</dbReference>